<proteinExistence type="predicted"/>
<dbReference type="InterPro" id="IPR004888">
    <property type="entry name" value="Glycoside_hydrolase_63"/>
</dbReference>
<dbReference type="InterPro" id="IPR054491">
    <property type="entry name" value="MGH1-like_GH"/>
</dbReference>
<feature type="domain" description="Mannosylglycerate hydrolase MGH1-like glycoside hydrolase" evidence="3">
    <location>
        <begin position="67"/>
        <end position="370"/>
    </location>
</feature>
<gene>
    <name evidence="4" type="ORF">PAECIP111802_05316</name>
</gene>
<keyword evidence="1" id="KW-0378">Hydrolase</keyword>
<comment type="caution">
    <text evidence="4">The sequence shown here is derived from an EMBL/GenBank/DDBJ whole genome shotgun (WGS) entry which is preliminary data.</text>
</comment>
<dbReference type="Proteomes" id="UP000730618">
    <property type="component" value="Unassembled WGS sequence"/>
</dbReference>
<dbReference type="PANTHER" id="PTHR10412:SF11">
    <property type="entry name" value="MANNOSYL-OLIGOSACCHARIDE GLUCOSIDASE"/>
    <property type="match status" value="1"/>
</dbReference>
<protein>
    <recommendedName>
        <fullName evidence="3">Mannosylglycerate hydrolase MGH1-like glycoside hydrolase domain-containing protein</fullName>
    </recommendedName>
</protein>
<evidence type="ECO:0000256" key="1">
    <source>
        <dbReference type="ARBA" id="ARBA00022801"/>
    </source>
</evidence>
<sequence>MEGLAYDALETAEERLRFYRHIPKLADPAEQQLLNKCFSVMKVNTLASEGTIKQRWSTPDRVPHQAMWLWDSVFHTLAMNKLDPLLSWDFLKSVLDTQQESGMIPHMTKVDGSGSSITQPPLLAWGVWENYCHTKQRLHLQYALPILERYMTWNLSNRDRNGNGLLEWMIEGNPLCRSGESGMDNSPRFDRAAVLDAVDFSVFAARDADFIALIAEELEDPETAKHWKEKASYISRQIEALLWDEGEGFYFDRDMDGNMSQVRAVSGFMPLLLNQTMPIERIERLIKNLYDPQHFRTKYPIASTAVSEATYGTDMWRGPVWINMNYLVYTGLIKQGRAEDAKQLASVTIGMVRNYYEQYGVIFEYYDSYDQVPPPACYRKGPPSATYDIRRKMDVIRDYHWSASLTACLMMETSQRVEEAASDGKI</sequence>
<dbReference type="PANTHER" id="PTHR10412">
    <property type="entry name" value="MANNOSYL-OLIGOSACCHARIDE GLUCOSIDASE"/>
    <property type="match status" value="1"/>
</dbReference>
<dbReference type="EMBL" id="CAJVCE010000018">
    <property type="protein sequence ID" value="CAG7652729.1"/>
    <property type="molecule type" value="Genomic_DNA"/>
</dbReference>
<keyword evidence="2" id="KW-0326">Glycosidase</keyword>
<keyword evidence="5" id="KW-1185">Reference proteome</keyword>
<dbReference type="Pfam" id="PF22422">
    <property type="entry name" value="MGH1-like_GH"/>
    <property type="match status" value="1"/>
</dbReference>
<evidence type="ECO:0000313" key="5">
    <source>
        <dbReference type="Proteomes" id="UP000730618"/>
    </source>
</evidence>
<accession>A0ABM8VPF0</accession>
<organism evidence="4 5">
    <name type="scientific">Paenibacillus allorhizosphaerae</name>
    <dbReference type="NCBI Taxonomy" id="2849866"/>
    <lineage>
        <taxon>Bacteria</taxon>
        <taxon>Bacillati</taxon>
        <taxon>Bacillota</taxon>
        <taxon>Bacilli</taxon>
        <taxon>Bacillales</taxon>
        <taxon>Paenibacillaceae</taxon>
        <taxon>Paenibacillus</taxon>
    </lineage>
</organism>
<name>A0ABM8VPF0_9BACL</name>
<evidence type="ECO:0000256" key="2">
    <source>
        <dbReference type="ARBA" id="ARBA00023295"/>
    </source>
</evidence>
<evidence type="ECO:0000259" key="3">
    <source>
        <dbReference type="Pfam" id="PF22422"/>
    </source>
</evidence>
<reference evidence="4 5" key="1">
    <citation type="submission" date="2021-06" db="EMBL/GenBank/DDBJ databases">
        <authorList>
            <person name="Criscuolo A."/>
        </authorList>
    </citation>
    <scope>NUCLEOTIDE SEQUENCE [LARGE SCALE GENOMIC DNA]</scope>
    <source>
        <strain evidence="5">CIP 111802</strain>
    </source>
</reference>
<evidence type="ECO:0000313" key="4">
    <source>
        <dbReference type="EMBL" id="CAG7652729.1"/>
    </source>
</evidence>